<keyword evidence="8" id="KW-0249">Electron transport</keyword>
<dbReference type="GO" id="GO:0005886">
    <property type="term" value="C:plasma membrane"/>
    <property type="evidence" value="ECO:0007669"/>
    <property type="project" value="UniProtKB-SubCell"/>
</dbReference>
<evidence type="ECO:0000256" key="6">
    <source>
        <dbReference type="ARBA" id="ARBA00022692"/>
    </source>
</evidence>
<dbReference type="PRINTS" id="PR00161">
    <property type="entry name" value="NIHGNASECYTB"/>
</dbReference>
<proteinExistence type="inferred from homology"/>
<evidence type="ECO:0000259" key="13">
    <source>
        <dbReference type="Pfam" id="PF01292"/>
    </source>
</evidence>
<dbReference type="PANTHER" id="PTHR30485:SF2">
    <property type="entry name" value="BLL0597 PROTEIN"/>
    <property type="match status" value="1"/>
</dbReference>
<feature type="transmembrane region" description="Helical" evidence="12">
    <location>
        <begin position="150"/>
        <end position="171"/>
    </location>
</feature>
<gene>
    <name evidence="14" type="ORF">MNBD_GAMMA25-2395</name>
</gene>
<sequence>MSQPEMIKVWDPLVRIFHWTLVLAFTVAYFTEDDFLTPHVWAGYLLLALLLIRIIWGFIGSPYARFNNFVYSIATIKSYLKDTIAFRSKRYLGHNPAGGAMILLLIFSLLITSISGLAIYGIEEKAGPLASMLGHLGEFWEEVTEEIHEFFANFTLFLIFIHIAGVIFESLMHKESLVKAMFNGYKRRQDVNRDNH</sequence>
<comment type="similarity">
    <text evidence="2">Belongs to the HupC/HyaC/HydC family.</text>
</comment>
<comment type="subcellular location">
    <subcellularLocation>
        <location evidence="1">Cell membrane</location>
        <topology evidence="1">Multi-pass membrane protein</topology>
    </subcellularLocation>
</comment>
<dbReference type="GO" id="GO:0020037">
    <property type="term" value="F:heme binding"/>
    <property type="evidence" value="ECO:0007669"/>
    <property type="project" value="TreeGrafter"/>
</dbReference>
<evidence type="ECO:0000256" key="7">
    <source>
        <dbReference type="ARBA" id="ARBA00022723"/>
    </source>
</evidence>
<feature type="transmembrane region" description="Helical" evidence="12">
    <location>
        <begin position="42"/>
        <end position="59"/>
    </location>
</feature>
<keyword evidence="7" id="KW-0479">Metal-binding</keyword>
<evidence type="ECO:0000256" key="12">
    <source>
        <dbReference type="SAM" id="Phobius"/>
    </source>
</evidence>
<evidence type="ECO:0000256" key="1">
    <source>
        <dbReference type="ARBA" id="ARBA00004651"/>
    </source>
</evidence>
<dbReference type="InterPro" id="IPR016174">
    <property type="entry name" value="Di-haem_cyt_TM"/>
</dbReference>
<dbReference type="GO" id="GO:0022904">
    <property type="term" value="P:respiratory electron transport chain"/>
    <property type="evidence" value="ECO:0007669"/>
    <property type="project" value="InterPro"/>
</dbReference>
<dbReference type="GO" id="GO:0009055">
    <property type="term" value="F:electron transfer activity"/>
    <property type="evidence" value="ECO:0007669"/>
    <property type="project" value="InterPro"/>
</dbReference>
<organism evidence="14">
    <name type="scientific">hydrothermal vent metagenome</name>
    <dbReference type="NCBI Taxonomy" id="652676"/>
    <lineage>
        <taxon>unclassified sequences</taxon>
        <taxon>metagenomes</taxon>
        <taxon>ecological metagenomes</taxon>
    </lineage>
</organism>
<evidence type="ECO:0000256" key="4">
    <source>
        <dbReference type="ARBA" id="ARBA00022475"/>
    </source>
</evidence>
<evidence type="ECO:0000256" key="11">
    <source>
        <dbReference type="ARBA" id="ARBA00023136"/>
    </source>
</evidence>
<feature type="transmembrane region" description="Helical" evidence="12">
    <location>
        <begin position="97"/>
        <end position="122"/>
    </location>
</feature>
<keyword evidence="4" id="KW-1003">Cell membrane</keyword>
<evidence type="ECO:0000256" key="3">
    <source>
        <dbReference type="ARBA" id="ARBA00022448"/>
    </source>
</evidence>
<feature type="transmembrane region" description="Helical" evidence="12">
    <location>
        <begin position="12"/>
        <end position="30"/>
    </location>
</feature>
<evidence type="ECO:0000256" key="8">
    <source>
        <dbReference type="ARBA" id="ARBA00022982"/>
    </source>
</evidence>
<keyword evidence="5" id="KW-0349">Heme</keyword>
<evidence type="ECO:0000313" key="14">
    <source>
        <dbReference type="EMBL" id="VAX09647.1"/>
    </source>
</evidence>
<accession>A0A3B1BYD9</accession>
<dbReference type="Gene3D" id="1.20.950.20">
    <property type="entry name" value="Transmembrane di-heme cytochromes, Chain C"/>
    <property type="match status" value="1"/>
</dbReference>
<evidence type="ECO:0000256" key="5">
    <source>
        <dbReference type="ARBA" id="ARBA00022617"/>
    </source>
</evidence>
<evidence type="ECO:0000256" key="2">
    <source>
        <dbReference type="ARBA" id="ARBA00008622"/>
    </source>
</evidence>
<evidence type="ECO:0000256" key="9">
    <source>
        <dbReference type="ARBA" id="ARBA00022989"/>
    </source>
</evidence>
<keyword evidence="3" id="KW-0813">Transport</keyword>
<keyword evidence="9 12" id="KW-1133">Transmembrane helix</keyword>
<protein>
    <submittedName>
        <fullName evidence="14">Cytochrome b</fullName>
    </submittedName>
</protein>
<evidence type="ECO:0000256" key="10">
    <source>
        <dbReference type="ARBA" id="ARBA00023004"/>
    </source>
</evidence>
<dbReference type="AlphaFoldDB" id="A0A3B1BYD9"/>
<feature type="domain" description="Cytochrome b561 bacterial/Ni-hydrogenase" evidence="13">
    <location>
        <begin position="9"/>
        <end position="184"/>
    </location>
</feature>
<dbReference type="InterPro" id="IPR011577">
    <property type="entry name" value="Cyt_b561_bac/Ni-Hgenase"/>
</dbReference>
<dbReference type="EMBL" id="UOFY01000041">
    <property type="protein sequence ID" value="VAX09647.1"/>
    <property type="molecule type" value="Genomic_DNA"/>
</dbReference>
<keyword evidence="10" id="KW-0408">Iron</keyword>
<dbReference type="GO" id="GO:0005506">
    <property type="term" value="F:iron ion binding"/>
    <property type="evidence" value="ECO:0007669"/>
    <property type="project" value="InterPro"/>
</dbReference>
<reference evidence="14" key="1">
    <citation type="submission" date="2018-06" db="EMBL/GenBank/DDBJ databases">
        <authorList>
            <person name="Zhirakovskaya E."/>
        </authorList>
    </citation>
    <scope>NUCLEOTIDE SEQUENCE</scope>
</reference>
<dbReference type="Pfam" id="PF01292">
    <property type="entry name" value="Ni_hydr_CYTB"/>
    <property type="match status" value="1"/>
</dbReference>
<dbReference type="InterPro" id="IPR000516">
    <property type="entry name" value="Ni-dep_Hydgase_cyt-B"/>
</dbReference>
<keyword evidence="6 12" id="KW-0812">Transmembrane</keyword>
<keyword evidence="11 12" id="KW-0472">Membrane</keyword>
<name>A0A3B1BYD9_9ZZZZ</name>
<dbReference type="PANTHER" id="PTHR30485">
    <property type="entry name" value="NI/FE-HYDROGENASE 1 B-TYPE CYTOCHROME SUBUNIT"/>
    <property type="match status" value="1"/>
</dbReference>
<dbReference type="SUPFAM" id="SSF81342">
    <property type="entry name" value="Transmembrane di-heme cytochromes"/>
    <property type="match status" value="1"/>
</dbReference>
<dbReference type="InterPro" id="IPR051542">
    <property type="entry name" value="Hydrogenase_cytochrome"/>
</dbReference>